<organism evidence="7 8">
    <name type="scientific">Vibrio ponticus</name>
    <dbReference type="NCBI Taxonomy" id="265668"/>
    <lineage>
        <taxon>Bacteria</taxon>
        <taxon>Pseudomonadati</taxon>
        <taxon>Pseudomonadota</taxon>
        <taxon>Gammaproteobacteria</taxon>
        <taxon>Vibrionales</taxon>
        <taxon>Vibrionaceae</taxon>
        <taxon>Vibrio</taxon>
    </lineage>
</organism>
<evidence type="ECO:0000256" key="4">
    <source>
        <dbReference type="ARBA" id="ARBA00022741"/>
    </source>
</evidence>
<evidence type="ECO:0000259" key="6">
    <source>
        <dbReference type="PROSITE" id="PS00662"/>
    </source>
</evidence>
<comment type="subcellular location">
    <subcellularLocation>
        <location evidence="1">Cytoplasm</location>
    </subcellularLocation>
</comment>
<dbReference type="PANTHER" id="PTHR30258">
    <property type="entry name" value="TYPE II SECRETION SYSTEM PROTEIN GSPE-RELATED"/>
    <property type="match status" value="1"/>
</dbReference>
<dbReference type="GO" id="GO:0009297">
    <property type="term" value="P:pilus assembly"/>
    <property type="evidence" value="ECO:0007669"/>
    <property type="project" value="InterPro"/>
</dbReference>
<proteinExistence type="inferred from homology"/>
<dbReference type="Pfam" id="PF00437">
    <property type="entry name" value="T2SSE"/>
    <property type="match status" value="1"/>
</dbReference>
<evidence type="ECO:0000256" key="1">
    <source>
        <dbReference type="ARBA" id="ARBA00004496"/>
    </source>
</evidence>
<dbReference type="PANTHER" id="PTHR30258:SF1">
    <property type="entry name" value="PROTEIN TRANSPORT PROTEIN HOFB HOMOLOG"/>
    <property type="match status" value="1"/>
</dbReference>
<comment type="caution">
    <text evidence="7">The sequence shown here is derived from an EMBL/GenBank/DDBJ whole genome shotgun (WGS) entry which is preliminary data.</text>
</comment>
<keyword evidence="5" id="KW-0067">ATP-binding</keyword>
<dbReference type="Gene3D" id="3.40.50.300">
    <property type="entry name" value="P-loop containing nucleotide triphosphate hydrolases"/>
    <property type="match status" value="1"/>
</dbReference>
<gene>
    <name evidence="7" type="primary">pilB</name>
    <name evidence="7" type="ORF">EGH82_12400</name>
</gene>
<dbReference type="Gene3D" id="3.30.450.90">
    <property type="match status" value="1"/>
</dbReference>
<dbReference type="PROSITE" id="PS00662">
    <property type="entry name" value="T2SP_E"/>
    <property type="match status" value="1"/>
</dbReference>
<dbReference type="InterPro" id="IPR013374">
    <property type="entry name" value="ATPase_typ4_pilus-assembl_PilB"/>
</dbReference>
<name>A0A3N3DZN0_9VIBR</name>
<dbReference type="InterPro" id="IPR001482">
    <property type="entry name" value="T2SS/T4SS_dom"/>
</dbReference>
<evidence type="ECO:0000256" key="2">
    <source>
        <dbReference type="ARBA" id="ARBA00006611"/>
    </source>
</evidence>
<sequence>MKDPLLELLLREGYLSSKQLTAFTQSTSKSPCEWLIENRIFDSQPLTLLLSRLFQLEIAPLDNDNYIALSRKLNLRTLILLYQALPIKLEGSTLTIAVYDPSSETIETDFRFATGLQTKLVLSDIEAIKTAIHSLYGRRQAESLSAYKEIEGFELETLVELAQEEMNDAEQVSGDDAPVSRYIHQVLLDAINRGASDIHFEPYEESFRIRIRCDGILLETHSPPVRLGRRLAARVKILAQLDIAERRLPQDGRTKLTLSNQQQINIRISTLPTLWGEKIVLRLLGTSSVQLDLDQLGFDPVQLQHYNDALNQPQGLVVITGPTGSGKTLSLYAGLKKINTPHINIATAEDPVEINLPGINQVQIQPQIGFDFACALRSFLRQDPDVIMVGEIRDFETADIAVKAAQTGHLVLSTLHTNSAAETLTRLQNMGVKAYNLASSLSLVIAQRLVRRLCPMCKQSYSPTDAERQQYQLADNIVLYQAAPTGCQHCNLGYNGRIALFEVLPLSANLKALILAQTSTHAIQQSAIENGMVTLKQSAVNRLIAGDTSISEIDRQLGWRE</sequence>
<dbReference type="SUPFAM" id="SSF160246">
    <property type="entry name" value="EspE N-terminal domain-like"/>
    <property type="match status" value="1"/>
</dbReference>
<dbReference type="SUPFAM" id="SSF52540">
    <property type="entry name" value="P-loop containing nucleoside triphosphate hydrolases"/>
    <property type="match status" value="1"/>
</dbReference>
<comment type="similarity">
    <text evidence="2">Belongs to the GSP E family.</text>
</comment>
<protein>
    <submittedName>
        <fullName evidence="7">Type IV-A pilus assembly ATPase PilB</fullName>
    </submittedName>
</protein>
<dbReference type="InterPro" id="IPR007831">
    <property type="entry name" value="T2SS_GspE_N"/>
</dbReference>
<dbReference type="GO" id="GO:0005524">
    <property type="term" value="F:ATP binding"/>
    <property type="evidence" value="ECO:0007669"/>
    <property type="project" value="UniProtKB-KW"/>
</dbReference>
<dbReference type="FunFam" id="3.40.50.300:FF:000398">
    <property type="entry name" value="Type IV pilus assembly ATPase PilB"/>
    <property type="match status" value="1"/>
</dbReference>
<dbReference type="EMBL" id="RKIK01000034">
    <property type="protein sequence ID" value="ROV59688.1"/>
    <property type="molecule type" value="Genomic_DNA"/>
</dbReference>
<dbReference type="NCBIfam" id="TIGR02538">
    <property type="entry name" value="type_IV_pilB"/>
    <property type="match status" value="1"/>
</dbReference>
<keyword evidence="4" id="KW-0547">Nucleotide-binding</keyword>
<evidence type="ECO:0000256" key="3">
    <source>
        <dbReference type="ARBA" id="ARBA00022490"/>
    </source>
</evidence>
<evidence type="ECO:0000256" key="5">
    <source>
        <dbReference type="ARBA" id="ARBA00022840"/>
    </source>
</evidence>
<reference evidence="7 8" key="1">
    <citation type="submission" date="2018-11" db="EMBL/GenBank/DDBJ databases">
        <title>Vibrio ponticus strain CAIM 1751 pathogenic for the snapper Lutjanus guttatus.</title>
        <authorList>
            <person name="Soto-Rodriguez S."/>
            <person name="Lozano-Olvera R."/>
            <person name="Gomez-Gil B."/>
        </authorList>
    </citation>
    <scope>NUCLEOTIDE SEQUENCE [LARGE SCALE GENOMIC DNA]</scope>
    <source>
        <strain evidence="7 8">CAIM 1751</strain>
    </source>
</reference>
<dbReference type="InterPro" id="IPR027417">
    <property type="entry name" value="P-loop_NTPase"/>
</dbReference>
<dbReference type="Gene3D" id="3.30.300.160">
    <property type="entry name" value="Type II secretion system, protein E, N-terminal domain"/>
    <property type="match status" value="1"/>
</dbReference>
<dbReference type="CDD" id="cd01129">
    <property type="entry name" value="PulE-GspE-like"/>
    <property type="match status" value="1"/>
</dbReference>
<evidence type="ECO:0000313" key="7">
    <source>
        <dbReference type="EMBL" id="ROV59688.1"/>
    </source>
</evidence>
<dbReference type="GO" id="GO:0016887">
    <property type="term" value="F:ATP hydrolysis activity"/>
    <property type="evidence" value="ECO:0007669"/>
    <property type="project" value="InterPro"/>
</dbReference>
<accession>A0A3N3DZN0</accession>
<dbReference type="GO" id="GO:0005737">
    <property type="term" value="C:cytoplasm"/>
    <property type="evidence" value="ECO:0007669"/>
    <property type="project" value="UniProtKB-SubCell"/>
</dbReference>
<dbReference type="AlphaFoldDB" id="A0A3N3DZN0"/>
<dbReference type="InterPro" id="IPR037257">
    <property type="entry name" value="T2SS_E_N_sf"/>
</dbReference>
<feature type="domain" description="Bacterial type II secretion system protein E" evidence="6">
    <location>
        <begin position="380"/>
        <end position="394"/>
    </location>
</feature>
<dbReference type="Proteomes" id="UP000278792">
    <property type="component" value="Unassembled WGS sequence"/>
</dbReference>
<dbReference type="Pfam" id="PF05157">
    <property type="entry name" value="MshEN"/>
    <property type="match status" value="1"/>
</dbReference>
<evidence type="ECO:0000313" key="8">
    <source>
        <dbReference type="Proteomes" id="UP000278792"/>
    </source>
</evidence>
<dbReference type="GO" id="GO:0005886">
    <property type="term" value="C:plasma membrane"/>
    <property type="evidence" value="ECO:0007669"/>
    <property type="project" value="TreeGrafter"/>
</dbReference>
<keyword evidence="3" id="KW-0963">Cytoplasm</keyword>
<dbReference type="FunFam" id="3.30.450.90:FF:000001">
    <property type="entry name" value="Type II secretion system ATPase GspE"/>
    <property type="match status" value="1"/>
</dbReference>